<keyword evidence="1" id="KW-0472">Membrane</keyword>
<feature type="transmembrane region" description="Helical" evidence="1">
    <location>
        <begin position="81"/>
        <end position="99"/>
    </location>
</feature>
<comment type="caution">
    <text evidence="2">The sequence shown here is derived from an EMBL/GenBank/DDBJ whole genome shotgun (WGS) entry which is preliminary data.</text>
</comment>
<accession>A0A932R1F2</accession>
<keyword evidence="1" id="KW-0812">Transmembrane</keyword>
<evidence type="ECO:0000313" key="3">
    <source>
        <dbReference type="Proteomes" id="UP000753196"/>
    </source>
</evidence>
<name>A0A932R1F2_9BACT</name>
<feature type="transmembrane region" description="Helical" evidence="1">
    <location>
        <begin position="34"/>
        <end position="54"/>
    </location>
</feature>
<feature type="transmembrane region" description="Helical" evidence="1">
    <location>
        <begin position="59"/>
        <end position="75"/>
    </location>
</feature>
<sequence>MLAAGSSVAVFYLWEVVTIPEVISSNFQHYLSFLIPLVCLAASSSLFALAGMFVRDRRIAYCAAVVGAGVPYFFARPSLPTLAVLAISLICIVFAVHKIRQEFLLSVGFSVSKTVKSGLALYFTVASLTLTLFYVHALNDKSALSALLPQPAFDFTLQYFFNSPFARSLTGLPQVRQDITANEFLDVLISQQLKSQGLESVNVPASERTHLREVERRQIARQYGITLKGNERMLNVFYDVVAQRAVDLLGPYRRYLPLLSGIAFFFAFKALTVAAYLISLLIIFLLIRIFLFVKILRRTTEHIQVERITF</sequence>
<dbReference type="EMBL" id="JACQCR010000028">
    <property type="protein sequence ID" value="MBI3630937.1"/>
    <property type="molecule type" value="Genomic_DNA"/>
</dbReference>
<dbReference type="Proteomes" id="UP000753196">
    <property type="component" value="Unassembled WGS sequence"/>
</dbReference>
<gene>
    <name evidence="2" type="ORF">HY221_01195</name>
</gene>
<evidence type="ECO:0000256" key="1">
    <source>
        <dbReference type="SAM" id="Phobius"/>
    </source>
</evidence>
<organism evidence="2 3">
    <name type="scientific">Candidatus Sungiibacteriota bacterium</name>
    <dbReference type="NCBI Taxonomy" id="2750080"/>
    <lineage>
        <taxon>Bacteria</taxon>
        <taxon>Candidatus Sungiibacteriota</taxon>
    </lineage>
</organism>
<dbReference type="AlphaFoldDB" id="A0A932R1F2"/>
<evidence type="ECO:0000313" key="2">
    <source>
        <dbReference type="EMBL" id="MBI3630937.1"/>
    </source>
</evidence>
<protein>
    <submittedName>
        <fullName evidence="2">Uncharacterized protein</fullName>
    </submittedName>
</protein>
<keyword evidence="1" id="KW-1133">Transmembrane helix</keyword>
<feature type="transmembrane region" description="Helical" evidence="1">
    <location>
        <begin position="119"/>
        <end position="137"/>
    </location>
</feature>
<reference evidence="2" key="1">
    <citation type="submission" date="2020-07" db="EMBL/GenBank/DDBJ databases">
        <title>Huge and variable diversity of episymbiotic CPR bacteria and DPANN archaea in groundwater ecosystems.</title>
        <authorList>
            <person name="He C.Y."/>
            <person name="Keren R."/>
            <person name="Whittaker M."/>
            <person name="Farag I.F."/>
            <person name="Doudna J."/>
            <person name="Cate J.H.D."/>
            <person name="Banfield J.F."/>
        </authorList>
    </citation>
    <scope>NUCLEOTIDE SEQUENCE</scope>
    <source>
        <strain evidence="2">NC_groundwater_973_Pr1_S-0.2um_54_13</strain>
    </source>
</reference>
<feature type="transmembrane region" description="Helical" evidence="1">
    <location>
        <begin position="258"/>
        <end position="291"/>
    </location>
</feature>
<proteinExistence type="predicted"/>